<feature type="non-terminal residue" evidence="2">
    <location>
        <position position="1"/>
    </location>
</feature>
<dbReference type="EMBL" id="JARKHS020024075">
    <property type="protein sequence ID" value="KAK8768374.1"/>
    <property type="molecule type" value="Genomic_DNA"/>
</dbReference>
<evidence type="ECO:0000313" key="3">
    <source>
        <dbReference type="Proteomes" id="UP001321473"/>
    </source>
</evidence>
<evidence type="ECO:0000256" key="1">
    <source>
        <dbReference type="SAM" id="MobiDB-lite"/>
    </source>
</evidence>
<gene>
    <name evidence="2" type="ORF">V5799_015161</name>
</gene>
<reference evidence="2 3" key="1">
    <citation type="journal article" date="2023" name="Arcadia Sci">
        <title>De novo assembly of a long-read Amblyomma americanum tick genome.</title>
        <authorList>
            <person name="Chou S."/>
            <person name="Poskanzer K.E."/>
            <person name="Rollins M."/>
            <person name="Thuy-Boun P.S."/>
        </authorList>
    </citation>
    <scope>NUCLEOTIDE SEQUENCE [LARGE SCALE GENOMIC DNA]</scope>
    <source>
        <strain evidence="2">F_SG_1</strain>
        <tissue evidence="2">Salivary glands</tissue>
    </source>
</reference>
<protein>
    <submittedName>
        <fullName evidence="2">Uncharacterized protein</fullName>
    </submittedName>
</protein>
<feature type="region of interest" description="Disordered" evidence="1">
    <location>
        <begin position="1"/>
        <end position="26"/>
    </location>
</feature>
<accession>A0AAQ4E0Y4</accession>
<comment type="caution">
    <text evidence="2">The sequence shown here is derived from an EMBL/GenBank/DDBJ whole genome shotgun (WGS) entry which is preliminary data.</text>
</comment>
<name>A0AAQ4E0Y4_AMBAM</name>
<keyword evidence="3" id="KW-1185">Reference proteome</keyword>
<sequence>PTRRQRLPSAVTAVSAQWPPPCGAHDDLPVGDVQDEGQVEEHVAAGVNPLAHREPAVLCGRAHQRDIYKHQPTIPAGARTGPEHPRQPG</sequence>
<evidence type="ECO:0000313" key="2">
    <source>
        <dbReference type="EMBL" id="KAK8768374.1"/>
    </source>
</evidence>
<proteinExistence type="predicted"/>
<dbReference type="AlphaFoldDB" id="A0AAQ4E0Y4"/>
<organism evidence="2 3">
    <name type="scientific">Amblyomma americanum</name>
    <name type="common">Lone star tick</name>
    <dbReference type="NCBI Taxonomy" id="6943"/>
    <lineage>
        <taxon>Eukaryota</taxon>
        <taxon>Metazoa</taxon>
        <taxon>Ecdysozoa</taxon>
        <taxon>Arthropoda</taxon>
        <taxon>Chelicerata</taxon>
        <taxon>Arachnida</taxon>
        <taxon>Acari</taxon>
        <taxon>Parasitiformes</taxon>
        <taxon>Ixodida</taxon>
        <taxon>Ixodoidea</taxon>
        <taxon>Ixodidae</taxon>
        <taxon>Amblyomminae</taxon>
        <taxon>Amblyomma</taxon>
    </lineage>
</organism>
<dbReference type="Proteomes" id="UP001321473">
    <property type="component" value="Unassembled WGS sequence"/>
</dbReference>